<evidence type="ECO:0000256" key="1">
    <source>
        <dbReference type="SAM" id="SignalP"/>
    </source>
</evidence>
<dbReference type="InterPro" id="IPR050492">
    <property type="entry name" value="Bact_metal-bind_prot9"/>
</dbReference>
<dbReference type="Pfam" id="PF01297">
    <property type="entry name" value="ZnuA"/>
    <property type="match status" value="1"/>
</dbReference>
<reference evidence="2" key="1">
    <citation type="submission" date="2023-10" db="EMBL/GenBank/DDBJ databases">
        <authorList>
            <consortium name="PulseNet: The National Subtyping Network for Foodborne Disease Surveillance"/>
        </authorList>
    </citation>
    <scope>NUCLEOTIDE SEQUENCE</scope>
    <source>
        <strain evidence="2">PNUSAV004886</strain>
    </source>
</reference>
<dbReference type="InterPro" id="IPR006127">
    <property type="entry name" value="ZnuA-like"/>
</dbReference>
<evidence type="ECO:0000313" key="2">
    <source>
        <dbReference type="EMBL" id="ELN6932827.1"/>
    </source>
</evidence>
<dbReference type="AlphaFoldDB" id="A0AAI9G8Y8"/>
<dbReference type="GO" id="GO:0046872">
    <property type="term" value="F:metal ion binding"/>
    <property type="evidence" value="ECO:0007669"/>
    <property type="project" value="InterPro"/>
</dbReference>
<sequence>MHMRFKWLGLLLALVSLPSAASLNVFVCQPDWADLVLKHAPQAHVYSATTAMQDPHYVQARPSLIAKMRSADLVVCSGAELEIGWLPELQRQSRNAKVQSGQVGLFWVSDYVALLDEHEHVDRSMGDVHAHGNPHVQFAVADMENVSRALVERLVRIDPKNQALYKGMGVRFRAEWQKRLEIWREKAKRLQDMKVVGYHQTHRYLFAWLGIEQMADLEPKPGLPPTLSHLHQLSQLDLSRADGIVYSSHQPVDAANWLAERSHLPVVQLAQSVGGRKNTDTLAELIDDSIEQLLSLRAVP</sequence>
<accession>A0AAI9G8Y8</accession>
<evidence type="ECO:0000313" key="3">
    <source>
        <dbReference type="Proteomes" id="UP001253463"/>
    </source>
</evidence>
<gene>
    <name evidence="2" type="ORF">RZY48_002226</name>
</gene>
<dbReference type="GO" id="GO:0030001">
    <property type="term" value="P:metal ion transport"/>
    <property type="evidence" value="ECO:0007669"/>
    <property type="project" value="InterPro"/>
</dbReference>
<dbReference type="EMBL" id="ABNSCA010000005">
    <property type="protein sequence ID" value="ELN6932827.1"/>
    <property type="molecule type" value="Genomic_DNA"/>
</dbReference>
<organism evidence="2 3">
    <name type="scientific">Vibrio navarrensis</name>
    <dbReference type="NCBI Taxonomy" id="29495"/>
    <lineage>
        <taxon>Bacteria</taxon>
        <taxon>Pseudomonadati</taxon>
        <taxon>Pseudomonadota</taxon>
        <taxon>Gammaproteobacteria</taxon>
        <taxon>Vibrionales</taxon>
        <taxon>Vibrionaceae</taxon>
        <taxon>Vibrio</taxon>
    </lineage>
</organism>
<dbReference type="PANTHER" id="PTHR42953:SF2">
    <property type="entry name" value="ADHESION PROTEIN"/>
    <property type="match status" value="1"/>
</dbReference>
<dbReference type="SUPFAM" id="SSF53807">
    <property type="entry name" value="Helical backbone' metal receptor"/>
    <property type="match status" value="1"/>
</dbReference>
<feature type="signal peptide" evidence="1">
    <location>
        <begin position="1"/>
        <end position="21"/>
    </location>
</feature>
<protein>
    <submittedName>
        <fullName evidence="2">Zinc ABC transporter substrate-binding protein</fullName>
    </submittedName>
</protein>
<dbReference type="Proteomes" id="UP001253463">
    <property type="component" value="Unassembled WGS sequence"/>
</dbReference>
<keyword evidence="1" id="KW-0732">Signal</keyword>
<name>A0AAI9G8Y8_9VIBR</name>
<proteinExistence type="predicted"/>
<comment type="caution">
    <text evidence="2">The sequence shown here is derived from an EMBL/GenBank/DDBJ whole genome shotgun (WGS) entry which is preliminary data.</text>
</comment>
<dbReference type="Gene3D" id="3.40.50.1980">
    <property type="entry name" value="Nitrogenase molybdenum iron protein domain"/>
    <property type="match status" value="2"/>
</dbReference>
<dbReference type="PANTHER" id="PTHR42953">
    <property type="entry name" value="HIGH-AFFINITY ZINC UPTAKE SYSTEM PROTEIN ZNUA-RELATED"/>
    <property type="match status" value="1"/>
</dbReference>
<feature type="chain" id="PRO_5042592418" evidence="1">
    <location>
        <begin position="22"/>
        <end position="300"/>
    </location>
</feature>
<dbReference type="CDD" id="cd01145">
    <property type="entry name" value="TroA_c"/>
    <property type="match status" value="1"/>
</dbReference>